<accession>A0ABN9LF41</accession>
<evidence type="ECO:0000259" key="19">
    <source>
        <dbReference type="PROSITE" id="PS50835"/>
    </source>
</evidence>
<keyword evidence="11 18" id="KW-0472">Membrane</keyword>
<evidence type="ECO:0000256" key="6">
    <source>
        <dbReference type="ARBA" id="ARBA00022729"/>
    </source>
</evidence>
<gene>
    <name evidence="20" type="ORF">RIMI_LOCUS8553958</name>
</gene>
<dbReference type="Pfam" id="PF13927">
    <property type="entry name" value="Ig_3"/>
    <property type="match status" value="1"/>
</dbReference>
<proteinExistence type="predicted"/>
<evidence type="ECO:0000256" key="11">
    <source>
        <dbReference type="ARBA" id="ARBA00023136"/>
    </source>
</evidence>
<keyword evidence="7" id="KW-0677">Repeat</keyword>
<keyword evidence="15" id="KW-0393">Immunoglobulin domain</keyword>
<protein>
    <recommendedName>
        <fullName evidence="19">Ig-like domain-containing protein</fullName>
    </recommendedName>
</protein>
<feature type="domain" description="Ig-like" evidence="19">
    <location>
        <begin position="25"/>
        <end position="135"/>
    </location>
</feature>
<evidence type="ECO:0000256" key="9">
    <source>
        <dbReference type="ARBA" id="ARBA00022949"/>
    </source>
</evidence>
<keyword evidence="8" id="KW-0130">Cell adhesion</keyword>
<keyword evidence="21" id="KW-1185">Reference proteome</keyword>
<dbReference type="InterPro" id="IPR052307">
    <property type="entry name" value="EJ_Adhesion_Regulator"/>
</dbReference>
<dbReference type="PROSITE" id="PS50835">
    <property type="entry name" value="IG_LIKE"/>
    <property type="match status" value="2"/>
</dbReference>
<evidence type="ECO:0000256" key="16">
    <source>
        <dbReference type="ARBA" id="ARBA00023768"/>
    </source>
</evidence>
<keyword evidence="13" id="KW-0675">Receptor</keyword>
<keyword evidence="3" id="KW-0796">Tight junction</keyword>
<dbReference type="PANTHER" id="PTHR44468:SF3">
    <property type="entry name" value="COXSACKIEVIRUS AND ADENOVIRUS RECEPTOR"/>
    <property type="match status" value="1"/>
</dbReference>
<dbReference type="Proteomes" id="UP001176940">
    <property type="component" value="Unassembled WGS sequence"/>
</dbReference>
<dbReference type="Pfam" id="PF07686">
    <property type="entry name" value="V-set"/>
    <property type="match status" value="1"/>
</dbReference>
<evidence type="ECO:0000256" key="4">
    <source>
        <dbReference type="ARBA" id="ARBA00022475"/>
    </source>
</evidence>
<dbReference type="SMART" id="SM00408">
    <property type="entry name" value="IGc2"/>
    <property type="match status" value="2"/>
</dbReference>
<name>A0ABN9LF41_9NEOB</name>
<dbReference type="InterPro" id="IPR036179">
    <property type="entry name" value="Ig-like_dom_sf"/>
</dbReference>
<dbReference type="InterPro" id="IPR003599">
    <property type="entry name" value="Ig_sub"/>
</dbReference>
<feature type="region of interest" description="Disordered" evidence="17">
    <location>
        <begin position="279"/>
        <end position="345"/>
    </location>
</feature>
<dbReference type="SMART" id="SM00409">
    <property type="entry name" value="IG"/>
    <property type="match status" value="2"/>
</dbReference>
<feature type="transmembrane region" description="Helical" evidence="18">
    <location>
        <begin position="235"/>
        <end position="260"/>
    </location>
</feature>
<evidence type="ECO:0000313" key="20">
    <source>
        <dbReference type="EMBL" id="CAJ0940387.1"/>
    </source>
</evidence>
<reference evidence="20" key="1">
    <citation type="submission" date="2023-07" db="EMBL/GenBank/DDBJ databases">
        <authorList>
            <person name="Stuckert A."/>
        </authorList>
    </citation>
    <scope>NUCLEOTIDE SEQUENCE</scope>
</reference>
<feature type="compositionally biased region" description="Low complexity" evidence="17">
    <location>
        <begin position="292"/>
        <end position="312"/>
    </location>
</feature>
<organism evidence="20 21">
    <name type="scientific">Ranitomeya imitator</name>
    <name type="common">mimic poison frog</name>
    <dbReference type="NCBI Taxonomy" id="111125"/>
    <lineage>
        <taxon>Eukaryota</taxon>
        <taxon>Metazoa</taxon>
        <taxon>Chordata</taxon>
        <taxon>Craniata</taxon>
        <taxon>Vertebrata</taxon>
        <taxon>Euteleostomi</taxon>
        <taxon>Amphibia</taxon>
        <taxon>Batrachia</taxon>
        <taxon>Anura</taxon>
        <taxon>Neobatrachia</taxon>
        <taxon>Hyloidea</taxon>
        <taxon>Dendrobatidae</taxon>
        <taxon>Dendrobatinae</taxon>
        <taxon>Ranitomeya</taxon>
    </lineage>
</organism>
<evidence type="ECO:0000256" key="5">
    <source>
        <dbReference type="ARBA" id="ARBA00022692"/>
    </source>
</evidence>
<dbReference type="InterPro" id="IPR013106">
    <property type="entry name" value="Ig_V-set"/>
</dbReference>
<keyword evidence="6" id="KW-0732">Signal</keyword>
<evidence type="ECO:0000256" key="13">
    <source>
        <dbReference type="ARBA" id="ARBA00023170"/>
    </source>
</evidence>
<dbReference type="Gene3D" id="2.60.40.10">
    <property type="entry name" value="Immunoglobulins"/>
    <property type="match status" value="2"/>
</dbReference>
<comment type="subcellular location">
    <subcellularLocation>
        <location evidence="16">Basolateral cell membrane</location>
        <topology evidence="16">Single-pass type I membrane protein</topology>
    </subcellularLocation>
    <subcellularLocation>
        <location evidence="2">Cell junction</location>
        <location evidence="2">Adherens junction</location>
    </subcellularLocation>
    <subcellularLocation>
        <location evidence="1">Cell junction</location>
        <location evidence="1">Tight junction</location>
    </subcellularLocation>
</comment>
<evidence type="ECO:0000256" key="3">
    <source>
        <dbReference type="ARBA" id="ARBA00022427"/>
    </source>
</evidence>
<evidence type="ECO:0000256" key="1">
    <source>
        <dbReference type="ARBA" id="ARBA00004435"/>
    </source>
</evidence>
<sequence>MESDKSSDKQLKMAAALLKALELLPSEKRYEGIQGEKMVLDCKFTLALEDTGTLDIEWSLVAPDAQQSDQMIIGFNGIPYPQDGPLKGRVDFVSPTPGDGDASIIISNLQESDSGTYQCKVKKMPGSQNKKVTLNVYIRPAKTRCQIDGKQEIGKDLALKCNAVEGSSPLTYTWQKISGQEKLPATATFDVTGGVLHIKNASQEYSGTYRCISKNRVGSDECLVMLKVVPPSNTAGIIAGAIIGTLLFLIVLGVLIFFCCRKQKEKKYEKEIQHEIREDVAPPKSRTSTARSYIGSNIGSNHSSLGSLSPSNMDGYSKARYNHVPSEEMEKPPSQSPNYVPPKVAGPNLSRMGAIPVMIPAQSKDGSIV</sequence>
<dbReference type="EMBL" id="CAUEEQ010017067">
    <property type="protein sequence ID" value="CAJ0940387.1"/>
    <property type="molecule type" value="Genomic_DNA"/>
</dbReference>
<evidence type="ECO:0000256" key="7">
    <source>
        <dbReference type="ARBA" id="ARBA00022737"/>
    </source>
</evidence>
<keyword evidence="4" id="KW-1003">Cell membrane</keyword>
<dbReference type="InterPro" id="IPR013783">
    <property type="entry name" value="Ig-like_fold"/>
</dbReference>
<comment type="caution">
    <text evidence="20">The sequence shown here is derived from an EMBL/GenBank/DDBJ whole genome shotgun (WGS) entry which is preliminary data.</text>
</comment>
<evidence type="ECO:0000256" key="15">
    <source>
        <dbReference type="ARBA" id="ARBA00023319"/>
    </source>
</evidence>
<evidence type="ECO:0000256" key="8">
    <source>
        <dbReference type="ARBA" id="ARBA00022889"/>
    </source>
</evidence>
<evidence type="ECO:0000313" key="21">
    <source>
        <dbReference type="Proteomes" id="UP001176940"/>
    </source>
</evidence>
<dbReference type="PANTHER" id="PTHR44468">
    <property type="entry name" value="COXSACKIEVIRUS AND ADENOVIRUS RECEPTOR-RELATED"/>
    <property type="match status" value="1"/>
</dbReference>
<keyword evidence="10 18" id="KW-1133">Transmembrane helix</keyword>
<dbReference type="SMART" id="SM00406">
    <property type="entry name" value="IGv"/>
    <property type="match status" value="1"/>
</dbReference>
<keyword evidence="12" id="KW-1015">Disulfide bond</keyword>
<evidence type="ECO:0000256" key="12">
    <source>
        <dbReference type="ARBA" id="ARBA00023157"/>
    </source>
</evidence>
<dbReference type="InterPro" id="IPR007110">
    <property type="entry name" value="Ig-like_dom"/>
</dbReference>
<dbReference type="SUPFAM" id="SSF48726">
    <property type="entry name" value="Immunoglobulin"/>
    <property type="match status" value="2"/>
</dbReference>
<dbReference type="InterPro" id="IPR003598">
    <property type="entry name" value="Ig_sub2"/>
</dbReference>
<keyword evidence="14" id="KW-0325">Glycoprotein</keyword>
<evidence type="ECO:0000256" key="17">
    <source>
        <dbReference type="SAM" id="MobiDB-lite"/>
    </source>
</evidence>
<keyword evidence="9" id="KW-0965">Cell junction</keyword>
<feature type="domain" description="Ig-like" evidence="19">
    <location>
        <begin position="140"/>
        <end position="215"/>
    </location>
</feature>
<evidence type="ECO:0000256" key="2">
    <source>
        <dbReference type="ARBA" id="ARBA00004536"/>
    </source>
</evidence>
<evidence type="ECO:0000256" key="14">
    <source>
        <dbReference type="ARBA" id="ARBA00023180"/>
    </source>
</evidence>
<keyword evidence="5 18" id="KW-0812">Transmembrane</keyword>
<evidence type="ECO:0000256" key="18">
    <source>
        <dbReference type="SAM" id="Phobius"/>
    </source>
</evidence>
<evidence type="ECO:0000256" key="10">
    <source>
        <dbReference type="ARBA" id="ARBA00022989"/>
    </source>
</evidence>